<reference evidence="4" key="1">
    <citation type="submission" date="2019-11" db="EMBL/GenBank/DDBJ databases">
        <authorList>
            <person name="Liu Y."/>
            <person name="Hou J."/>
            <person name="Li T.-Q."/>
            <person name="Guan C.-H."/>
            <person name="Wu X."/>
            <person name="Wu H.-Z."/>
            <person name="Ling F."/>
            <person name="Zhang R."/>
            <person name="Shi X.-G."/>
            <person name="Ren J.-P."/>
            <person name="Chen E.-F."/>
            <person name="Sun J.-M."/>
        </authorList>
    </citation>
    <scope>NUCLEOTIDE SEQUENCE</scope>
    <source>
        <strain evidence="4">Adult_tree_wgs_1</strain>
        <tissue evidence="4">Leaves</tissue>
    </source>
</reference>
<feature type="domain" description="Zinc knuckle CX2CX4HX4C" evidence="3">
    <location>
        <begin position="161"/>
        <end position="196"/>
    </location>
</feature>
<evidence type="ECO:0008006" key="6">
    <source>
        <dbReference type="Google" id="ProtNLM"/>
    </source>
</evidence>
<feature type="region of interest" description="Disordered" evidence="1">
    <location>
        <begin position="285"/>
        <end position="308"/>
    </location>
</feature>
<feature type="compositionally biased region" description="Polar residues" evidence="1">
    <location>
        <begin position="346"/>
        <end position="364"/>
    </location>
</feature>
<dbReference type="OrthoDB" id="1750790at2759"/>
<dbReference type="Pfam" id="PF14392">
    <property type="entry name" value="zf-CCHC_4"/>
    <property type="match status" value="1"/>
</dbReference>
<dbReference type="PANTHER" id="PTHR31286">
    <property type="entry name" value="GLYCINE-RICH CELL WALL STRUCTURAL PROTEIN 1.8-LIKE"/>
    <property type="match status" value="1"/>
</dbReference>
<sequence>MAASPDSLSLDASSDGSNEYPNFILVGKIISNRSPNRQGVFNIINRAWRTRGNFSISVWKNSLYAFTFDLEEDLNKIKDQAPWSVMGGLLILTRWDHDKSVEELDFSSSPFWVQVHGLPLGQMNRKNGLLIASMIGQEVVQGNTSFSSAKFQGYLCLRVIIDITKPLKKGFFLKREGKEDLWIKFKYERLSDFCYVARDPPENVALEGTDGIWISSPLGESTIMVHGKPTIGTEGPFRATCPPTSHLVRSEDKRGNDPFSPLSVSQSPPITLSVGGPITPLLPGLNLAQVGPSGPSPKPDYFVEEPPDSPVHGEPLIPLAHIFHKRPSQLFNPPPFITSEPPFSPPSASHTLTQKSPVSQPKTSTVGLSTVFENLLCLKRKTPSSSLSFSLPSKLQRSDNPNLVAMRFVPIDEIITPTVDGETILPDSTGCERTRRVVNCRAGGTLLKGKKLCDVLVNSSFNQNQFDLLAYPMEVTSINSVDPPQSDHGELDDKKALVAGLKQPHAKC</sequence>
<evidence type="ECO:0000313" key="5">
    <source>
        <dbReference type="Proteomes" id="UP000626092"/>
    </source>
</evidence>
<evidence type="ECO:0000256" key="1">
    <source>
        <dbReference type="SAM" id="MobiDB-lite"/>
    </source>
</evidence>
<protein>
    <recommendedName>
        <fullName evidence="6">DUF4283 domain-containing protein</fullName>
    </recommendedName>
</protein>
<keyword evidence="5" id="KW-1185">Reference proteome</keyword>
<comment type="caution">
    <text evidence="4">The sequence shown here is derived from an EMBL/GenBank/DDBJ whole genome shotgun (WGS) entry which is preliminary data.</text>
</comment>
<feature type="region of interest" description="Disordered" evidence="1">
    <location>
        <begin position="331"/>
        <end position="364"/>
    </location>
</feature>
<accession>A0A834G7I4</accession>
<proteinExistence type="predicted"/>
<dbReference type="EMBL" id="WJXA01000011">
    <property type="protein sequence ID" value="KAF7127586.1"/>
    <property type="molecule type" value="Genomic_DNA"/>
</dbReference>
<dbReference type="PANTHER" id="PTHR31286:SF178">
    <property type="entry name" value="DUF4283 DOMAIN-CONTAINING PROTEIN"/>
    <property type="match status" value="1"/>
</dbReference>
<dbReference type="AlphaFoldDB" id="A0A834G7I4"/>
<feature type="region of interest" description="Disordered" evidence="1">
    <location>
        <begin position="245"/>
        <end position="267"/>
    </location>
</feature>
<dbReference type="InterPro" id="IPR025558">
    <property type="entry name" value="DUF4283"/>
</dbReference>
<dbReference type="Proteomes" id="UP000626092">
    <property type="component" value="Unassembled WGS sequence"/>
</dbReference>
<dbReference type="Pfam" id="PF14111">
    <property type="entry name" value="DUF4283"/>
    <property type="match status" value="1"/>
</dbReference>
<evidence type="ECO:0000313" key="4">
    <source>
        <dbReference type="EMBL" id="KAF7127586.1"/>
    </source>
</evidence>
<gene>
    <name evidence="4" type="ORF">RHSIM_Rhsim11G0002700</name>
</gene>
<dbReference type="InterPro" id="IPR040256">
    <property type="entry name" value="At4g02000-like"/>
</dbReference>
<evidence type="ECO:0000259" key="2">
    <source>
        <dbReference type="Pfam" id="PF14111"/>
    </source>
</evidence>
<dbReference type="InterPro" id="IPR025836">
    <property type="entry name" value="Zn_knuckle_CX2CX4HX4C"/>
</dbReference>
<feature type="domain" description="DUF4283" evidence="2">
    <location>
        <begin position="24"/>
        <end position="102"/>
    </location>
</feature>
<name>A0A834G7I4_RHOSS</name>
<evidence type="ECO:0000259" key="3">
    <source>
        <dbReference type="Pfam" id="PF14392"/>
    </source>
</evidence>
<organism evidence="4 5">
    <name type="scientific">Rhododendron simsii</name>
    <name type="common">Sims's rhododendron</name>
    <dbReference type="NCBI Taxonomy" id="118357"/>
    <lineage>
        <taxon>Eukaryota</taxon>
        <taxon>Viridiplantae</taxon>
        <taxon>Streptophyta</taxon>
        <taxon>Embryophyta</taxon>
        <taxon>Tracheophyta</taxon>
        <taxon>Spermatophyta</taxon>
        <taxon>Magnoliopsida</taxon>
        <taxon>eudicotyledons</taxon>
        <taxon>Gunneridae</taxon>
        <taxon>Pentapetalae</taxon>
        <taxon>asterids</taxon>
        <taxon>Ericales</taxon>
        <taxon>Ericaceae</taxon>
        <taxon>Ericoideae</taxon>
        <taxon>Rhodoreae</taxon>
        <taxon>Rhododendron</taxon>
    </lineage>
</organism>